<sequence>MTNDTDRAAITQPRTVYAPTVIANNPLCPNKPTGFSFININPETDPPPSPFYGMLDEVRVLSNDVSPHTSGEHGQKKGVFGRGPRWGYLIWHLRFVAVMFGGLSNKTNI</sequence>
<evidence type="ECO:0000313" key="1">
    <source>
        <dbReference type="EMBL" id="GFR04541.1"/>
    </source>
</evidence>
<gene>
    <name evidence="1" type="ORF">TNCT_690471</name>
</gene>
<reference evidence="1" key="1">
    <citation type="submission" date="2020-07" db="EMBL/GenBank/DDBJ databases">
        <title>Multicomponent nature underlies the extraordinary mechanical properties of spider dragline silk.</title>
        <authorList>
            <person name="Kono N."/>
            <person name="Nakamura H."/>
            <person name="Mori M."/>
            <person name="Yoshida Y."/>
            <person name="Ohtoshi R."/>
            <person name="Malay A.D."/>
            <person name="Moran D.A.P."/>
            <person name="Tomita M."/>
            <person name="Numata K."/>
            <person name="Arakawa K."/>
        </authorList>
    </citation>
    <scope>NUCLEOTIDE SEQUENCE</scope>
</reference>
<name>A0A8X6LBB8_TRICU</name>
<dbReference type="OrthoDB" id="6425638at2759"/>
<protein>
    <submittedName>
        <fullName evidence="1">Uncharacterized protein</fullName>
    </submittedName>
</protein>
<comment type="caution">
    <text evidence="1">The sequence shown here is derived from an EMBL/GenBank/DDBJ whole genome shotgun (WGS) entry which is preliminary data.</text>
</comment>
<keyword evidence="2" id="KW-1185">Reference proteome</keyword>
<dbReference type="EMBL" id="BMAO01015823">
    <property type="protein sequence ID" value="GFR04541.1"/>
    <property type="molecule type" value="Genomic_DNA"/>
</dbReference>
<accession>A0A8X6LBB8</accession>
<dbReference type="Proteomes" id="UP000887116">
    <property type="component" value="Unassembled WGS sequence"/>
</dbReference>
<organism evidence="1 2">
    <name type="scientific">Trichonephila clavata</name>
    <name type="common">Joro spider</name>
    <name type="synonym">Nephila clavata</name>
    <dbReference type="NCBI Taxonomy" id="2740835"/>
    <lineage>
        <taxon>Eukaryota</taxon>
        <taxon>Metazoa</taxon>
        <taxon>Ecdysozoa</taxon>
        <taxon>Arthropoda</taxon>
        <taxon>Chelicerata</taxon>
        <taxon>Arachnida</taxon>
        <taxon>Araneae</taxon>
        <taxon>Araneomorphae</taxon>
        <taxon>Entelegynae</taxon>
        <taxon>Araneoidea</taxon>
        <taxon>Nephilidae</taxon>
        <taxon>Trichonephila</taxon>
    </lineage>
</organism>
<evidence type="ECO:0000313" key="2">
    <source>
        <dbReference type="Proteomes" id="UP000887116"/>
    </source>
</evidence>
<proteinExistence type="predicted"/>
<dbReference type="AlphaFoldDB" id="A0A8X6LBB8"/>